<sequence length="181" mass="21141">MRNHVGFYFLLFVSLLILSCSNTTKTTFKTGEHIITLIKEHDSLHYVQIASDSLVDNWELPYPVYQFTHGDVDGNGKDDILVGVIKTTRFDSIKRKRLFIFKNYKGYVRPLWLGSRLSKPLVDFDFIETQEGNFIRSIEKEQSGNVLIAEYKWKRFGLVFTKYLHREIDSAKAIQILRNKS</sequence>
<reference evidence="1 2" key="1">
    <citation type="journal article" date="2019" name="Int. J. Syst. Evol. Microbiol.">
        <title>The Global Catalogue of Microorganisms (GCM) 10K type strain sequencing project: providing services to taxonomists for standard genome sequencing and annotation.</title>
        <authorList>
            <consortium name="The Broad Institute Genomics Platform"/>
            <consortium name="The Broad Institute Genome Sequencing Center for Infectious Disease"/>
            <person name="Wu L."/>
            <person name="Ma J."/>
        </authorList>
    </citation>
    <scope>NUCLEOTIDE SEQUENCE [LARGE SCALE GENOMIC DNA]</scope>
    <source>
        <strain evidence="1 2">JCM 15974</strain>
    </source>
</reference>
<protein>
    <recommendedName>
        <fullName evidence="3">FG-GAP repeat-containing protein</fullName>
    </recommendedName>
</protein>
<proteinExistence type="predicted"/>
<gene>
    <name evidence="1" type="ORF">GCM10009430_47140</name>
</gene>
<accession>A0ABN1J9U9</accession>
<evidence type="ECO:0000313" key="2">
    <source>
        <dbReference type="Proteomes" id="UP001501758"/>
    </source>
</evidence>
<dbReference type="Proteomes" id="UP001501758">
    <property type="component" value="Unassembled WGS sequence"/>
</dbReference>
<name>A0ABN1J9U9_9FLAO</name>
<dbReference type="RefSeq" id="WP_343914709.1">
    <property type="nucleotide sequence ID" value="NZ_BAAAGE010000007.1"/>
</dbReference>
<comment type="caution">
    <text evidence="1">The sequence shown here is derived from an EMBL/GenBank/DDBJ whole genome shotgun (WGS) entry which is preliminary data.</text>
</comment>
<dbReference type="EMBL" id="BAAAGE010000007">
    <property type="protein sequence ID" value="GAA0733184.1"/>
    <property type="molecule type" value="Genomic_DNA"/>
</dbReference>
<keyword evidence="2" id="KW-1185">Reference proteome</keyword>
<dbReference type="PROSITE" id="PS51257">
    <property type="entry name" value="PROKAR_LIPOPROTEIN"/>
    <property type="match status" value="1"/>
</dbReference>
<evidence type="ECO:0000313" key="1">
    <source>
        <dbReference type="EMBL" id="GAA0733184.1"/>
    </source>
</evidence>
<organism evidence="1 2">
    <name type="scientific">Aquimarina litoralis</name>
    <dbReference type="NCBI Taxonomy" id="584605"/>
    <lineage>
        <taxon>Bacteria</taxon>
        <taxon>Pseudomonadati</taxon>
        <taxon>Bacteroidota</taxon>
        <taxon>Flavobacteriia</taxon>
        <taxon>Flavobacteriales</taxon>
        <taxon>Flavobacteriaceae</taxon>
        <taxon>Aquimarina</taxon>
    </lineage>
</organism>
<evidence type="ECO:0008006" key="3">
    <source>
        <dbReference type="Google" id="ProtNLM"/>
    </source>
</evidence>